<feature type="non-terminal residue" evidence="1">
    <location>
        <position position="125"/>
    </location>
</feature>
<dbReference type="EMBL" id="GBYX01476262">
    <property type="protein sequence ID" value="JAO05415.1"/>
    <property type="molecule type" value="Transcribed_RNA"/>
</dbReference>
<dbReference type="AlphaFoldDB" id="A0A0S7EK13"/>
<reference evidence="1" key="1">
    <citation type="submission" date="2014-12" db="EMBL/GenBank/DDBJ databases">
        <title>Parallel Evolution in Life History Adaptation Evident in the Tissue-Specific Poeciliopsis prolifica transcriptome.</title>
        <authorList>
            <person name="Jue N.K."/>
            <person name="Foley R.J."/>
            <person name="Obergfell C."/>
            <person name="Reznick D.N."/>
            <person name="O'Neill R.J."/>
            <person name="O'Neill M.J."/>
        </authorList>
    </citation>
    <scope>NUCLEOTIDE SEQUENCE</scope>
</reference>
<accession>A0A0S7EK13</accession>
<name>A0A0S7EK13_9TELE</name>
<sequence length="125" mass="13480">MKCRICCNASNPRLLLILVSRGAESLLAFLLKMLNERSRYTVIVEPSGPDLTQPAPLHTVPTPSTSLCPGPSRHLNVMTGLKCRSCQHVTHSRGNQLCICSCDISAVSSTQPHSYCNCSLASVLA</sequence>
<protein>
    <submittedName>
        <fullName evidence="1">PPUP8940</fullName>
    </submittedName>
</protein>
<organism evidence="1">
    <name type="scientific">Poeciliopsis prolifica</name>
    <name type="common">blackstripe livebearer</name>
    <dbReference type="NCBI Taxonomy" id="188132"/>
    <lineage>
        <taxon>Eukaryota</taxon>
        <taxon>Metazoa</taxon>
        <taxon>Chordata</taxon>
        <taxon>Craniata</taxon>
        <taxon>Vertebrata</taxon>
        <taxon>Euteleostomi</taxon>
        <taxon>Actinopterygii</taxon>
        <taxon>Neopterygii</taxon>
        <taxon>Teleostei</taxon>
        <taxon>Neoteleostei</taxon>
        <taxon>Acanthomorphata</taxon>
        <taxon>Ovalentaria</taxon>
        <taxon>Atherinomorphae</taxon>
        <taxon>Cyprinodontiformes</taxon>
        <taxon>Poeciliidae</taxon>
        <taxon>Poeciliinae</taxon>
        <taxon>Poeciliopsis</taxon>
    </lineage>
</organism>
<evidence type="ECO:0000313" key="1">
    <source>
        <dbReference type="EMBL" id="JAO05415.1"/>
    </source>
</evidence>
<proteinExistence type="predicted"/>
<gene>
    <name evidence="1" type="primary">PPUP8940</name>
</gene>